<reference evidence="1" key="1">
    <citation type="journal article" date="2014" name="Int. J. Syst. Evol. Microbiol.">
        <title>Complete genome sequence of Corynebacterium casei LMG S-19264T (=DSM 44701T), isolated from a smear-ripened cheese.</title>
        <authorList>
            <consortium name="US DOE Joint Genome Institute (JGI-PGF)"/>
            <person name="Walter F."/>
            <person name="Albersmeier A."/>
            <person name="Kalinowski J."/>
            <person name="Ruckert C."/>
        </authorList>
    </citation>
    <scope>NUCLEOTIDE SEQUENCE</scope>
    <source>
        <strain evidence="1">JCM 3090</strain>
    </source>
</reference>
<organism evidence="1 2">
    <name type="scientific">Pilimelia anulata</name>
    <dbReference type="NCBI Taxonomy" id="53371"/>
    <lineage>
        <taxon>Bacteria</taxon>
        <taxon>Bacillati</taxon>
        <taxon>Actinomycetota</taxon>
        <taxon>Actinomycetes</taxon>
        <taxon>Micromonosporales</taxon>
        <taxon>Micromonosporaceae</taxon>
        <taxon>Pilimelia</taxon>
    </lineage>
</organism>
<comment type="caution">
    <text evidence="1">The sequence shown here is derived from an EMBL/GenBank/DDBJ whole genome shotgun (WGS) entry which is preliminary data.</text>
</comment>
<accession>A0A8J3FB05</accession>
<dbReference type="RefSeq" id="WP_189168469.1">
    <property type="nucleotide sequence ID" value="NZ_BMQB01000001.1"/>
</dbReference>
<name>A0A8J3FB05_9ACTN</name>
<dbReference type="AlphaFoldDB" id="A0A8J3FB05"/>
<keyword evidence="2" id="KW-1185">Reference proteome</keyword>
<reference evidence="1" key="2">
    <citation type="submission" date="2020-09" db="EMBL/GenBank/DDBJ databases">
        <authorList>
            <person name="Sun Q."/>
            <person name="Ohkuma M."/>
        </authorList>
    </citation>
    <scope>NUCLEOTIDE SEQUENCE</scope>
    <source>
        <strain evidence="1">JCM 3090</strain>
    </source>
</reference>
<gene>
    <name evidence="1" type="ORF">GCM10010123_06520</name>
</gene>
<protein>
    <submittedName>
        <fullName evidence="1">Uncharacterized protein</fullName>
    </submittedName>
</protein>
<evidence type="ECO:0000313" key="1">
    <source>
        <dbReference type="EMBL" id="GGJ79271.1"/>
    </source>
</evidence>
<sequence length="150" mass="16333">MRIDDRIEDLVRQALNAVIKRSTPLLEQAIHVFGDDASRTEGCRLACAIVSFIAHDFHGRTPTPAEIDDLATAISDLERWSGVTAVEVRALLTVVTGHAGRDGINTLLPAHRVALVCYVTAASLLSSTRADGEPWWDNLDRVEAGIEAMM</sequence>
<proteinExistence type="predicted"/>
<evidence type="ECO:0000313" key="2">
    <source>
        <dbReference type="Proteomes" id="UP000649739"/>
    </source>
</evidence>
<dbReference type="EMBL" id="BMQB01000001">
    <property type="protein sequence ID" value="GGJ79271.1"/>
    <property type="molecule type" value="Genomic_DNA"/>
</dbReference>
<dbReference type="Proteomes" id="UP000649739">
    <property type="component" value="Unassembled WGS sequence"/>
</dbReference>